<name>A0AA48M2B5_9ZZZZ</name>
<dbReference type="PANTHER" id="PTHR37089">
    <property type="entry name" value="PROTEIN U-RELATED"/>
    <property type="match status" value="1"/>
</dbReference>
<reference evidence="2" key="1">
    <citation type="submission" date="2023-07" db="EMBL/GenBank/DDBJ databases">
        <authorList>
            <person name="Pelsma A.J. K."/>
        </authorList>
    </citation>
    <scope>NUCLEOTIDE SEQUENCE</scope>
</reference>
<dbReference type="Pfam" id="PF05229">
    <property type="entry name" value="SCPU"/>
    <property type="match status" value="1"/>
</dbReference>
<organism evidence="2">
    <name type="scientific">freshwater sediment metagenome</name>
    <dbReference type="NCBI Taxonomy" id="556182"/>
    <lineage>
        <taxon>unclassified sequences</taxon>
        <taxon>metagenomes</taxon>
        <taxon>ecological metagenomes</taxon>
    </lineage>
</organism>
<sequence>MRRVTTIAMIAGLAISGSKADAATTTANLSVSMTISAQCITSAATMTFPATGVISTAVDTSATISVQCTTGTPYTVGFDQGAGSGATVATRKMTNGAATINYSLFQDSGRATVWGNTVGTNTVAGTGNGNAQTLTVYGRVPVQASPAVGTYADTVQLVVTY</sequence>
<accession>A0AA48M2B5</accession>
<dbReference type="PANTHER" id="PTHR37089:SF4">
    <property type="entry name" value="EXPORTED PROTEIN"/>
    <property type="match status" value="1"/>
</dbReference>
<protein>
    <recommendedName>
        <fullName evidence="1">Spore coat protein U/FanG domain-containing protein</fullName>
    </recommendedName>
</protein>
<evidence type="ECO:0000259" key="1">
    <source>
        <dbReference type="Pfam" id="PF05229"/>
    </source>
</evidence>
<proteinExistence type="predicted"/>
<dbReference type="AlphaFoldDB" id="A0AA48M2B5"/>
<feature type="domain" description="Spore coat protein U/FanG" evidence="1">
    <location>
        <begin position="25"/>
        <end position="156"/>
    </location>
</feature>
<gene>
    <name evidence="2" type="ORF">AMST5_03588</name>
</gene>
<dbReference type="InterPro" id="IPR007893">
    <property type="entry name" value="Spore_coat_U/FanG"/>
</dbReference>
<dbReference type="InterPro" id="IPR053167">
    <property type="entry name" value="Spore_coat_component"/>
</dbReference>
<evidence type="ECO:0000313" key="2">
    <source>
        <dbReference type="EMBL" id="CAJ0885146.1"/>
    </source>
</evidence>
<dbReference type="EMBL" id="OY288114">
    <property type="protein sequence ID" value="CAJ0885146.1"/>
    <property type="molecule type" value="Genomic_DNA"/>
</dbReference>
<dbReference type="SMART" id="SM00972">
    <property type="entry name" value="SCPU"/>
    <property type="match status" value="1"/>
</dbReference>